<organism evidence="2 3">
    <name type="scientific">Trema orientale</name>
    <name type="common">Charcoal tree</name>
    <name type="synonym">Celtis orientalis</name>
    <dbReference type="NCBI Taxonomy" id="63057"/>
    <lineage>
        <taxon>Eukaryota</taxon>
        <taxon>Viridiplantae</taxon>
        <taxon>Streptophyta</taxon>
        <taxon>Embryophyta</taxon>
        <taxon>Tracheophyta</taxon>
        <taxon>Spermatophyta</taxon>
        <taxon>Magnoliopsida</taxon>
        <taxon>eudicotyledons</taxon>
        <taxon>Gunneridae</taxon>
        <taxon>Pentapetalae</taxon>
        <taxon>rosids</taxon>
        <taxon>fabids</taxon>
        <taxon>Rosales</taxon>
        <taxon>Cannabaceae</taxon>
        <taxon>Trema</taxon>
    </lineage>
</organism>
<feature type="region of interest" description="Disordered" evidence="1">
    <location>
        <begin position="286"/>
        <end position="319"/>
    </location>
</feature>
<gene>
    <name evidence="2" type="ORF">TorRG33x02_338890</name>
</gene>
<keyword evidence="3" id="KW-1185">Reference proteome</keyword>
<dbReference type="AlphaFoldDB" id="A0A2P5AX04"/>
<evidence type="ECO:0000313" key="3">
    <source>
        <dbReference type="Proteomes" id="UP000237000"/>
    </source>
</evidence>
<reference evidence="3" key="1">
    <citation type="submission" date="2016-06" db="EMBL/GenBank/DDBJ databases">
        <title>Parallel loss of symbiosis genes in relatives of nitrogen-fixing non-legume Parasponia.</title>
        <authorList>
            <person name="Van Velzen R."/>
            <person name="Holmer R."/>
            <person name="Bu F."/>
            <person name="Rutten L."/>
            <person name="Van Zeijl A."/>
            <person name="Liu W."/>
            <person name="Santuari L."/>
            <person name="Cao Q."/>
            <person name="Sharma T."/>
            <person name="Shen D."/>
            <person name="Roswanjaya Y."/>
            <person name="Wardhani T."/>
            <person name="Kalhor M.S."/>
            <person name="Jansen J."/>
            <person name="Van den Hoogen J."/>
            <person name="Gungor B."/>
            <person name="Hartog M."/>
            <person name="Hontelez J."/>
            <person name="Verver J."/>
            <person name="Yang W.-C."/>
            <person name="Schijlen E."/>
            <person name="Repin R."/>
            <person name="Schilthuizen M."/>
            <person name="Schranz E."/>
            <person name="Heidstra R."/>
            <person name="Miyata K."/>
            <person name="Fedorova E."/>
            <person name="Kohlen W."/>
            <person name="Bisseling T."/>
            <person name="Smit S."/>
            <person name="Geurts R."/>
        </authorList>
    </citation>
    <scope>NUCLEOTIDE SEQUENCE [LARGE SCALE GENOMIC DNA]</scope>
    <source>
        <strain evidence="3">cv. RG33-2</strain>
    </source>
</reference>
<evidence type="ECO:0000313" key="2">
    <source>
        <dbReference type="EMBL" id="PON41065.1"/>
    </source>
</evidence>
<accession>A0A2P5AX04</accession>
<dbReference type="EMBL" id="JXTC01000671">
    <property type="protein sequence ID" value="PON41065.1"/>
    <property type="molecule type" value="Genomic_DNA"/>
</dbReference>
<feature type="compositionally biased region" description="Acidic residues" evidence="1">
    <location>
        <begin position="302"/>
        <end position="312"/>
    </location>
</feature>
<protein>
    <submittedName>
        <fullName evidence="2">Uncharacterized protein</fullName>
    </submittedName>
</protein>
<sequence length="319" mass="36355">MEISCLVWGFEDDFIPTVIALPYGLDSINLHILNLHETSLLDRVGRGEVNYRPWDRWCGNKHEHDQEYSKDKVADSAFYKSAQQNKNGVGVRAQHGHYVKWEPKKTKQTTSSNRHNTDIVIYGKSGEENLTNEETMDMVNPLNVFVPEDTELGEKDSNGLGANWASLFKNGRTLISGPNYSANKEKSRLLLHRNTDKEFRPRIRPKTREAFHEGTIVKWEKNLEDKPLTARKRPCSLSAELDWENSSTTSNGSFPMKVYSREKIKSKVDGRLDLFHVNDMHKAEDRILLDNELPINSSGDESSSEGEDTIFSEEDKAAA</sequence>
<name>A0A2P5AX04_TREOI</name>
<dbReference type="Proteomes" id="UP000237000">
    <property type="component" value="Unassembled WGS sequence"/>
</dbReference>
<evidence type="ECO:0000256" key="1">
    <source>
        <dbReference type="SAM" id="MobiDB-lite"/>
    </source>
</evidence>
<comment type="caution">
    <text evidence="2">The sequence shown here is derived from an EMBL/GenBank/DDBJ whole genome shotgun (WGS) entry which is preliminary data.</text>
</comment>
<dbReference type="InParanoid" id="A0A2P5AX04"/>
<proteinExistence type="predicted"/>